<evidence type="ECO:0000313" key="3">
    <source>
        <dbReference type="EMBL" id="KAK8872486.1"/>
    </source>
</evidence>
<feature type="region of interest" description="Disordered" evidence="1">
    <location>
        <begin position="432"/>
        <end position="455"/>
    </location>
</feature>
<name>A0ABR2J4M8_9PEZI</name>
<keyword evidence="2" id="KW-0812">Transmembrane</keyword>
<dbReference type="PANTHER" id="PTHR37577:SF1">
    <property type="entry name" value="INTEGRAL MEMBRANE PROTEIN"/>
    <property type="match status" value="1"/>
</dbReference>
<feature type="transmembrane region" description="Helical" evidence="2">
    <location>
        <begin position="159"/>
        <end position="182"/>
    </location>
</feature>
<feature type="transmembrane region" description="Helical" evidence="2">
    <location>
        <begin position="13"/>
        <end position="37"/>
    </location>
</feature>
<dbReference type="InterPro" id="IPR053018">
    <property type="entry name" value="Elsinochrome_Biosynth-Asso"/>
</dbReference>
<dbReference type="Proteomes" id="UP001390339">
    <property type="component" value="Unassembled WGS sequence"/>
</dbReference>
<evidence type="ECO:0000313" key="4">
    <source>
        <dbReference type="Proteomes" id="UP001390339"/>
    </source>
</evidence>
<dbReference type="EMBL" id="JAPCWZ010000003">
    <property type="protein sequence ID" value="KAK8872486.1"/>
    <property type="molecule type" value="Genomic_DNA"/>
</dbReference>
<protein>
    <submittedName>
        <fullName evidence="3">Uncharacterized protein</fullName>
    </submittedName>
</protein>
<evidence type="ECO:0000256" key="2">
    <source>
        <dbReference type="SAM" id="Phobius"/>
    </source>
</evidence>
<proteinExistence type="predicted"/>
<organism evidence="3 4">
    <name type="scientific">Apiospora arundinis</name>
    <dbReference type="NCBI Taxonomy" id="335852"/>
    <lineage>
        <taxon>Eukaryota</taxon>
        <taxon>Fungi</taxon>
        <taxon>Dikarya</taxon>
        <taxon>Ascomycota</taxon>
        <taxon>Pezizomycotina</taxon>
        <taxon>Sordariomycetes</taxon>
        <taxon>Xylariomycetidae</taxon>
        <taxon>Amphisphaeriales</taxon>
        <taxon>Apiosporaceae</taxon>
        <taxon>Apiospora</taxon>
    </lineage>
</organism>
<feature type="compositionally biased region" description="Basic and acidic residues" evidence="1">
    <location>
        <begin position="440"/>
        <end position="455"/>
    </location>
</feature>
<feature type="transmembrane region" description="Helical" evidence="2">
    <location>
        <begin position="331"/>
        <end position="351"/>
    </location>
</feature>
<dbReference type="PANTHER" id="PTHR37577">
    <property type="entry name" value="INTEGRAL MEMBRANE PROTEIN"/>
    <property type="match status" value="1"/>
</dbReference>
<reference evidence="3 4" key="1">
    <citation type="journal article" date="2024" name="IMA Fungus">
        <title>Apiospora arundinis, a panoply of carbohydrate-active enzymes and secondary metabolites.</title>
        <authorList>
            <person name="Sorensen T."/>
            <person name="Petersen C."/>
            <person name="Muurmann A.T."/>
            <person name="Christiansen J.V."/>
            <person name="Brundto M.L."/>
            <person name="Overgaard C.K."/>
            <person name="Boysen A.T."/>
            <person name="Wollenberg R.D."/>
            <person name="Larsen T.O."/>
            <person name="Sorensen J.L."/>
            <person name="Nielsen K.L."/>
            <person name="Sondergaard T.E."/>
        </authorList>
    </citation>
    <scope>NUCLEOTIDE SEQUENCE [LARGE SCALE GENOMIC DNA]</scope>
    <source>
        <strain evidence="3 4">AAU 773</strain>
    </source>
</reference>
<keyword evidence="4" id="KW-1185">Reference proteome</keyword>
<keyword evidence="2" id="KW-1133">Transmembrane helix</keyword>
<gene>
    <name evidence="3" type="ORF">PGQ11_003000</name>
</gene>
<feature type="transmembrane region" description="Helical" evidence="2">
    <location>
        <begin position="371"/>
        <end position="390"/>
    </location>
</feature>
<feature type="transmembrane region" description="Helical" evidence="2">
    <location>
        <begin position="214"/>
        <end position="234"/>
    </location>
</feature>
<evidence type="ECO:0000256" key="1">
    <source>
        <dbReference type="SAM" id="MobiDB-lite"/>
    </source>
</evidence>
<accession>A0ABR2J4M8</accession>
<sequence>MTCADVGTTNPDIAGLGIILSFTIQAGLSFLLSGWSISIETRLRLREVRRIRKRKLDGDKKNSGTTVLFFAAMFKTKHDELWPHDTHLYGNHKIGLIDRVLRTIGDTQLLNGISLLIGALVQHQSLGLYHLHIVYDVVNFTGVSAAAAVTTTFKRPDGFFFSGLLISLYSGLYLAFTILFGLKLRMWDESVSGQCYNASRISTPGSAHPYVDSIYLGFTALYLFGSLLMCRFVAPVTSTTVAKGLRQLETPFFSLMLGTIRRIGSFNKTHQRWIAKFQLSRAICAITQWRLRDAKGSPNDPAKTRWLERLMEFFKDDDYGFDLATSDLSPYGARAAVLIVALIQYPVHGYMVYALRSSNEEFLTGSSENEWGFGQIVALVLVAAMLLECLKAWAEYTLSRELEGTHVSTSKSRGCTSFLRVLLLGNDGAANPGLPSRRSTGLERRRSLPSDFKTV</sequence>
<comment type="caution">
    <text evidence="3">The sequence shown here is derived from an EMBL/GenBank/DDBJ whole genome shotgun (WGS) entry which is preliminary data.</text>
</comment>
<keyword evidence="2" id="KW-0472">Membrane</keyword>